<evidence type="ECO:0000313" key="3">
    <source>
        <dbReference type="Proteomes" id="UP000595278"/>
    </source>
</evidence>
<dbReference type="EMBL" id="CP067393">
    <property type="protein sequence ID" value="QQP87041.1"/>
    <property type="molecule type" value="Genomic_DNA"/>
</dbReference>
<keyword evidence="3" id="KW-1185">Reference proteome</keyword>
<name>A0A974NHW1_9GAMM</name>
<evidence type="ECO:0000259" key="1">
    <source>
        <dbReference type="PROSITE" id="PS51186"/>
    </source>
</evidence>
<proteinExistence type="predicted"/>
<dbReference type="Pfam" id="PF13508">
    <property type="entry name" value="Acetyltransf_7"/>
    <property type="match status" value="1"/>
</dbReference>
<dbReference type="InterPro" id="IPR016181">
    <property type="entry name" value="Acyl_CoA_acyltransferase"/>
</dbReference>
<dbReference type="KEGG" id="eaz:JHT90_07305"/>
<dbReference type="Proteomes" id="UP000595278">
    <property type="component" value="Chromosome"/>
</dbReference>
<evidence type="ECO:0000313" key="2">
    <source>
        <dbReference type="EMBL" id="QQP87041.1"/>
    </source>
</evidence>
<gene>
    <name evidence="2" type="ORF">JHT90_07305</name>
</gene>
<dbReference type="AlphaFoldDB" id="A0A974NHW1"/>
<dbReference type="RefSeq" id="WP_201095606.1">
    <property type="nucleotide sequence ID" value="NZ_CP067393.1"/>
</dbReference>
<dbReference type="GO" id="GO:0016747">
    <property type="term" value="F:acyltransferase activity, transferring groups other than amino-acyl groups"/>
    <property type="evidence" value="ECO:0007669"/>
    <property type="project" value="InterPro"/>
</dbReference>
<sequence>MIKINHIDNPQRKMEICNTTLRSLPNWFGIESAIVDYTKQCQAMSFWAFVDNRQAIGFIAVKQHNYYTAEIYVMAVLEKYHRLGIGQQLVKQVELYCKANKTEYLTVKTLAETNKDPYYARTRSFYLKMQFRPLEVFTTLWNEANPCLLLAKYLA</sequence>
<accession>A0A974NHW1</accession>
<dbReference type="InterPro" id="IPR000182">
    <property type="entry name" value="GNAT_dom"/>
</dbReference>
<dbReference type="PROSITE" id="PS51186">
    <property type="entry name" value="GNAT"/>
    <property type="match status" value="1"/>
</dbReference>
<protein>
    <submittedName>
        <fullName evidence="2">GNAT family N-acetyltransferase</fullName>
    </submittedName>
</protein>
<reference evidence="2 3" key="1">
    <citation type="submission" date="2021-01" db="EMBL/GenBank/DDBJ databases">
        <title>Entomomonas sp. F2A isolated from a house cricket (Acheta domesticus).</title>
        <authorList>
            <person name="Spergser J."/>
            <person name="Busse H.-J."/>
        </authorList>
    </citation>
    <scope>NUCLEOTIDE SEQUENCE [LARGE SCALE GENOMIC DNA]</scope>
    <source>
        <strain evidence="2 3">F2A</strain>
    </source>
</reference>
<organism evidence="2 3">
    <name type="scientific">Entomomonas asaccharolytica</name>
    <dbReference type="NCBI Taxonomy" id="2785331"/>
    <lineage>
        <taxon>Bacteria</taxon>
        <taxon>Pseudomonadati</taxon>
        <taxon>Pseudomonadota</taxon>
        <taxon>Gammaproteobacteria</taxon>
        <taxon>Pseudomonadales</taxon>
        <taxon>Pseudomonadaceae</taxon>
        <taxon>Entomomonas</taxon>
    </lineage>
</organism>
<feature type="domain" description="N-acetyltransferase" evidence="1">
    <location>
        <begin position="2"/>
        <end position="155"/>
    </location>
</feature>
<dbReference type="SUPFAM" id="SSF55729">
    <property type="entry name" value="Acyl-CoA N-acyltransferases (Nat)"/>
    <property type="match status" value="1"/>
</dbReference>
<dbReference type="CDD" id="cd04301">
    <property type="entry name" value="NAT_SF"/>
    <property type="match status" value="1"/>
</dbReference>
<dbReference type="Gene3D" id="3.40.630.30">
    <property type="match status" value="1"/>
</dbReference>